<evidence type="ECO:0000256" key="7">
    <source>
        <dbReference type="ARBA" id="ARBA00023065"/>
    </source>
</evidence>
<dbReference type="AlphaFoldDB" id="A0A8K0DJC1"/>
<dbReference type="InterPro" id="IPR027815">
    <property type="entry name" value="CSC1/OSCA1-like_cyt"/>
</dbReference>
<dbReference type="EMBL" id="VOIH02000012">
    <property type="protein sequence ID" value="KAF3431511.1"/>
    <property type="molecule type" value="Genomic_DNA"/>
</dbReference>
<feature type="transmembrane region" description="Helical" evidence="11">
    <location>
        <begin position="449"/>
        <end position="471"/>
    </location>
</feature>
<sequence length="716" mass="81852">MLLSALLTSVAINSGLCILFCTLYSILRKQPSNYAVYAPHLLAEGKSKRRSRFNLERLIPSPDWLQTAWKLSEEELLSSSGLDAVVFMRLITFSMKVFLFAGIIGIFIILPVNCSGELHIVDFTDLPSNSLDVFTISNIGNRSKKLWVHFSAVYVVTAFICYLLYYEYRYVSSKRMAYFYSSKPQPHQFTVLVHSIPVSVEGSISDTVDRFFMEYHPSAYLSHVVIRRTSKLRSLTNDAKQLYRRLIHLKSDHTQQKDRRSSCFGLFGRKVDLANQYEKQLEDIEHNVRLEQASLAGEKEARAAFVSFKSRYGAAIAFHLQQSTNPIEWITEEAPEPDDVNWPFFSSSFIHRWISKLTVLVACITLTIVFLIPVFFVQGLTNLNQLENWFPFLKSILTIKFVSQLITGYLPSLILQLFLKMVPPIMLFLSSIQGYISQSNIEISACNKVLWFTIWNVFFATVFSGTALYVVDIFLDPKNIPGRLAVAVPAQASFFIAYVVTTGWTSVSSELFRMFPLLCSLIMRPFTGSIDNELEVPPLPFHRDIPKILFFALLGITYFFLAPLILPFLLAYLCLGYIIYRNQFINVYAPRYETAGKFWPIVHDSMIFSLVLMHAIAVGIFTLKKLSLASTFIFPLPVLTLLFNWYCRKRFLPNFVGYSAESLIKKDRQEENDPAMKEFFDKLVTAYQDPALMPFWFSSSTDGLNSPLLSSAQERG</sequence>
<reference evidence="15" key="1">
    <citation type="submission" date="2020-03" db="EMBL/GenBank/DDBJ databases">
        <title>A high-quality chromosome-level genome assembly of a woody plant with both climbing and erect habits, Rhamnella rubrinervis.</title>
        <authorList>
            <person name="Lu Z."/>
            <person name="Yang Y."/>
            <person name="Zhu X."/>
            <person name="Sun Y."/>
        </authorList>
    </citation>
    <scope>NUCLEOTIDE SEQUENCE</scope>
    <source>
        <strain evidence="15">BYM</strain>
        <tissue evidence="15">Leaf</tissue>
    </source>
</reference>
<name>A0A8K0DJC1_9ROSA</name>
<evidence type="ECO:0000256" key="6">
    <source>
        <dbReference type="ARBA" id="ARBA00022989"/>
    </source>
</evidence>
<keyword evidence="3" id="KW-0813">Transport</keyword>
<feature type="transmembrane region" description="Helical" evidence="11">
    <location>
        <begin position="601"/>
        <end position="622"/>
    </location>
</feature>
<dbReference type="Pfam" id="PF13967">
    <property type="entry name" value="RSN1_TM"/>
    <property type="match status" value="1"/>
</dbReference>
<dbReference type="GO" id="GO:0005886">
    <property type="term" value="C:plasma membrane"/>
    <property type="evidence" value="ECO:0007669"/>
    <property type="project" value="TreeGrafter"/>
</dbReference>
<keyword evidence="16" id="KW-1185">Reference proteome</keyword>
<evidence type="ECO:0000259" key="13">
    <source>
        <dbReference type="Pfam" id="PF13967"/>
    </source>
</evidence>
<evidence type="ECO:0000256" key="2">
    <source>
        <dbReference type="ARBA" id="ARBA00007779"/>
    </source>
</evidence>
<evidence type="ECO:0008006" key="17">
    <source>
        <dbReference type="Google" id="ProtNLM"/>
    </source>
</evidence>
<dbReference type="PANTHER" id="PTHR13018:SF104">
    <property type="entry name" value="ERD (EARLY-RESPONSIVE TO DEHYDRATION STRESS) FAMILY PROTEIN"/>
    <property type="match status" value="1"/>
</dbReference>
<evidence type="ECO:0000256" key="5">
    <source>
        <dbReference type="ARBA" id="ARBA00022837"/>
    </source>
</evidence>
<feature type="transmembrane region" description="Helical" evidence="11">
    <location>
        <begin position="548"/>
        <end position="580"/>
    </location>
</feature>
<feature type="domain" description="CSC1/OSCA1-like 7TM region" evidence="12">
    <location>
        <begin position="356"/>
        <end position="621"/>
    </location>
</feature>
<keyword evidence="4 11" id="KW-0812">Transmembrane</keyword>
<dbReference type="InterPro" id="IPR045122">
    <property type="entry name" value="Csc1-like"/>
</dbReference>
<feature type="domain" description="CSC1/OSCA1-like N-terminal transmembrane" evidence="13">
    <location>
        <begin position="5"/>
        <end position="167"/>
    </location>
</feature>
<gene>
    <name evidence="15" type="ORF">FNV43_RR26242</name>
</gene>
<proteinExistence type="inferred from homology"/>
<comment type="subcellular location">
    <subcellularLocation>
        <location evidence="1">Membrane</location>
        <topology evidence="1">Multi-pass membrane protein</topology>
    </subcellularLocation>
</comment>
<evidence type="ECO:0000256" key="3">
    <source>
        <dbReference type="ARBA" id="ARBA00022448"/>
    </source>
</evidence>
<dbReference type="OrthoDB" id="1689567at2759"/>
<keyword evidence="8 11" id="KW-0472">Membrane</keyword>
<keyword evidence="7" id="KW-0406">Ion transport</keyword>
<feature type="transmembrane region" description="Helical" evidence="11">
    <location>
        <begin position="628"/>
        <end position="647"/>
    </location>
</feature>
<evidence type="ECO:0000313" key="15">
    <source>
        <dbReference type="EMBL" id="KAF3431511.1"/>
    </source>
</evidence>
<feature type="transmembrane region" description="Helical" evidence="11">
    <location>
        <begin position="146"/>
        <end position="166"/>
    </location>
</feature>
<evidence type="ECO:0000256" key="9">
    <source>
        <dbReference type="ARBA" id="ARBA00023303"/>
    </source>
</evidence>
<evidence type="ECO:0000256" key="11">
    <source>
        <dbReference type="SAM" id="Phobius"/>
    </source>
</evidence>
<evidence type="ECO:0000259" key="12">
    <source>
        <dbReference type="Pfam" id="PF02714"/>
    </source>
</evidence>
<dbReference type="InterPro" id="IPR032880">
    <property type="entry name" value="CSC1/OSCA1-like_N"/>
</dbReference>
<dbReference type="GO" id="GO:0005227">
    <property type="term" value="F:calcium-activated cation channel activity"/>
    <property type="evidence" value="ECO:0007669"/>
    <property type="project" value="InterPro"/>
</dbReference>
<protein>
    <recommendedName>
        <fullName evidence="17">CSC1-like protein</fullName>
    </recommendedName>
</protein>
<dbReference type="Pfam" id="PF14703">
    <property type="entry name" value="PHM7_cyt"/>
    <property type="match status" value="1"/>
</dbReference>
<evidence type="ECO:0000256" key="1">
    <source>
        <dbReference type="ARBA" id="ARBA00004141"/>
    </source>
</evidence>
<dbReference type="PANTHER" id="PTHR13018">
    <property type="entry name" value="PROBABLE MEMBRANE PROTEIN DUF221-RELATED"/>
    <property type="match status" value="1"/>
</dbReference>
<feature type="domain" description="CSC1/OSCA1-like cytosolic" evidence="14">
    <location>
        <begin position="188"/>
        <end position="343"/>
    </location>
</feature>
<organism evidence="15 16">
    <name type="scientific">Rhamnella rubrinervis</name>
    <dbReference type="NCBI Taxonomy" id="2594499"/>
    <lineage>
        <taxon>Eukaryota</taxon>
        <taxon>Viridiplantae</taxon>
        <taxon>Streptophyta</taxon>
        <taxon>Embryophyta</taxon>
        <taxon>Tracheophyta</taxon>
        <taxon>Spermatophyta</taxon>
        <taxon>Magnoliopsida</taxon>
        <taxon>eudicotyledons</taxon>
        <taxon>Gunneridae</taxon>
        <taxon>Pentapetalae</taxon>
        <taxon>rosids</taxon>
        <taxon>fabids</taxon>
        <taxon>Rosales</taxon>
        <taxon>Rhamnaceae</taxon>
        <taxon>rhamnoid group</taxon>
        <taxon>Rhamneae</taxon>
        <taxon>Rhamnella</taxon>
    </lineage>
</organism>
<dbReference type="Proteomes" id="UP000796880">
    <property type="component" value="Unassembled WGS sequence"/>
</dbReference>
<evidence type="ECO:0000256" key="10">
    <source>
        <dbReference type="SAM" id="Coils"/>
    </source>
</evidence>
<feature type="transmembrane region" description="Helical" evidence="11">
    <location>
        <begin position="357"/>
        <end position="377"/>
    </location>
</feature>
<feature type="transmembrane region" description="Helical" evidence="11">
    <location>
        <begin position="97"/>
        <end position="121"/>
    </location>
</feature>
<keyword evidence="5" id="KW-0106">Calcium</keyword>
<feature type="transmembrane region" description="Helical" evidence="11">
    <location>
        <begin position="483"/>
        <end position="507"/>
    </location>
</feature>
<evidence type="ECO:0000313" key="16">
    <source>
        <dbReference type="Proteomes" id="UP000796880"/>
    </source>
</evidence>
<keyword evidence="6 11" id="KW-1133">Transmembrane helix</keyword>
<evidence type="ECO:0000259" key="14">
    <source>
        <dbReference type="Pfam" id="PF14703"/>
    </source>
</evidence>
<evidence type="ECO:0000256" key="8">
    <source>
        <dbReference type="ARBA" id="ARBA00023136"/>
    </source>
</evidence>
<dbReference type="Pfam" id="PF02714">
    <property type="entry name" value="RSN1_7TM"/>
    <property type="match status" value="1"/>
</dbReference>
<keyword evidence="9" id="KW-0407">Ion channel</keyword>
<keyword evidence="10" id="KW-0175">Coiled coil</keyword>
<dbReference type="InterPro" id="IPR003864">
    <property type="entry name" value="CSC1/OSCA1-like_7TM"/>
</dbReference>
<comment type="similarity">
    <text evidence="2">Belongs to the CSC1 (TC 1.A.17) family.</text>
</comment>
<feature type="coiled-coil region" evidence="10">
    <location>
        <begin position="232"/>
        <end position="294"/>
    </location>
</feature>
<feature type="transmembrane region" description="Helical" evidence="11">
    <location>
        <begin position="6"/>
        <end position="27"/>
    </location>
</feature>
<evidence type="ECO:0000256" key="4">
    <source>
        <dbReference type="ARBA" id="ARBA00022692"/>
    </source>
</evidence>
<accession>A0A8K0DJC1</accession>
<comment type="caution">
    <text evidence="15">The sequence shown here is derived from an EMBL/GenBank/DDBJ whole genome shotgun (WGS) entry which is preliminary data.</text>
</comment>